<dbReference type="Pfam" id="PF02586">
    <property type="entry name" value="SRAP"/>
    <property type="match status" value="1"/>
</dbReference>
<protein>
    <recommendedName>
        <fullName evidence="8">Abasic site processing protein</fullName>
        <ecNumber evidence="8">3.4.-.-</ecNumber>
    </recommendedName>
</protein>
<proteinExistence type="inferred from homology"/>
<keyword evidence="10" id="KW-1185">Reference proteome</keyword>
<sequence>MCRRMSLAADLREVTDYFQIDQVMFHYKLRYNISPTQNMPVIVMQNGERLLDDFRWGLVPYWGKDAVNAELDRVHVNPAYHHMIGRQRCVIPCNGLYYWRKVGKRTYPMRVITSNQSLFGIAGLYEIWRDARGEPIRTCSLVMTDTNTLIREFGTRMPAFLSPEEMNIWLDHDITDMRILRSLLRPYPDAWMHAYPVSPVIDNDLYDNSECIQEMNLKTAWVKN</sequence>
<evidence type="ECO:0000256" key="8">
    <source>
        <dbReference type="RuleBase" id="RU364100"/>
    </source>
</evidence>
<name>A0ABS4H0D6_9BACL</name>
<dbReference type="Gene3D" id="3.90.1680.10">
    <property type="entry name" value="SOS response associated peptidase-like"/>
    <property type="match status" value="1"/>
</dbReference>
<evidence type="ECO:0000256" key="6">
    <source>
        <dbReference type="ARBA" id="ARBA00023125"/>
    </source>
</evidence>
<dbReference type="Proteomes" id="UP001519273">
    <property type="component" value="Unassembled WGS sequence"/>
</dbReference>
<keyword evidence="5" id="KW-0190">Covalent protein-DNA linkage</keyword>
<dbReference type="InterPro" id="IPR036590">
    <property type="entry name" value="SRAP-like"/>
</dbReference>
<evidence type="ECO:0000256" key="7">
    <source>
        <dbReference type="ARBA" id="ARBA00023239"/>
    </source>
</evidence>
<evidence type="ECO:0000256" key="5">
    <source>
        <dbReference type="ARBA" id="ARBA00023124"/>
    </source>
</evidence>
<evidence type="ECO:0000313" key="9">
    <source>
        <dbReference type="EMBL" id="MBP1935974.1"/>
    </source>
</evidence>
<keyword evidence="7" id="KW-0456">Lyase</keyword>
<dbReference type="RefSeq" id="WP_209845698.1">
    <property type="nucleotide sequence ID" value="NZ_CBCRVE010000001.1"/>
</dbReference>
<dbReference type="SUPFAM" id="SSF143081">
    <property type="entry name" value="BB1717-like"/>
    <property type="match status" value="1"/>
</dbReference>
<evidence type="ECO:0000256" key="3">
    <source>
        <dbReference type="ARBA" id="ARBA00022763"/>
    </source>
</evidence>
<dbReference type="InterPro" id="IPR003738">
    <property type="entry name" value="SRAP"/>
</dbReference>
<comment type="caution">
    <text evidence="9">The sequence shown here is derived from an EMBL/GenBank/DDBJ whole genome shotgun (WGS) entry which is preliminary data.</text>
</comment>
<comment type="similarity">
    <text evidence="1 8">Belongs to the SOS response-associated peptidase family.</text>
</comment>
<dbReference type="PANTHER" id="PTHR13604:SF0">
    <property type="entry name" value="ABASIC SITE PROCESSING PROTEIN HMCES"/>
    <property type="match status" value="1"/>
</dbReference>
<keyword evidence="2 8" id="KW-0645">Protease</keyword>
<accession>A0ABS4H0D6</accession>
<reference evidence="9 10" key="1">
    <citation type="submission" date="2021-03" db="EMBL/GenBank/DDBJ databases">
        <title>Genomic Encyclopedia of Type Strains, Phase IV (KMG-IV): sequencing the most valuable type-strain genomes for metagenomic binning, comparative biology and taxonomic classification.</title>
        <authorList>
            <person name="Goeker M."/>
        </authorList>
    </citation>
    <scope>NUCLEOTIDE SEQUENCE [LARGE SCALE GENOMIC DNA]</scope>
    <source>
        <strain evidence="9 10">DSM 23491</strain>
    </source>
</reference>
<evidence type="ECO:0000256" key="1">
    <source>
        <dbReference type="ARBA" id="ARBA00008136"/>
    </source>
</evidence>
<dbReference type="PANTHER" id="PTHR13604">
    <property type="entry name" value="DC12-RELATED"/>
    <property type="match status" value="1"/>
</dbReference>
<evidence type="ECO:0000256" key="2">
    <source>
        <dbReference type="ARBA" id="ARBA00022670"/>
    </source>
</evidence>
<evidence type="ECO:0000313" key="10">
    <source>
        <dbReference type="Proteomes" id="UP001519273"/>
    </source>
</evidence>
<dbReference type="EMBL" id="JAGGKP010000001">
    <property type="protein sequence ID" value="MBP1935974.1"/>
    <property type="molecule type" value="Genomic_DNA"/>
</dbReference>
<keyword evidence="4 8" id="KW-0378">Hydrolase</keyword>
<keyword evidence="6" id="KW-0238">DNA-binding</keyword>
<organism evidence="9 10">
    <name type="scientific">Paenibacillus sediminis</name>
    <dbReference type="NCBI Taxonomy" id="664909"/>
    <lineage>
        <taxon>Bacteria</taxon>
        <taxon>Bacillati</taxon>
        <taxon>Bacillota</taxon>
        <taxon>Bacilli</taxon>
        <taxon>Bacillales</taxon>
        <taxon>Paenibacillaceae</taxon>
        <taxon>Paenibacillus</taxon>
    </lineage>
</organism>
<keyword evidence="3" id="KW-0227">DNA damage</keyword>
<evidence type="ECO:0000256" key="4">
    <source>
        <dbReference type="ARBA" id="ARBA00022801"/>
    </source>
</evidence>
<gene>
    <name evidence="9" type="ORF">J2Z20_000835</name>
</gene>
<dbReference type="EC" id="3.4.-.-" evidence="8"/>